<comment type="caution">
    <text evidence="1">The sequence shown here is derived from an EMBL/GenBank/DDBJ whole genome shotgun (WGS) entry which is preliminary data.</text>
</comment>
<dbReference type="AlphaFoldDB" id="A0A6A9QWJ7"/>
<dbReference type="Proteomes" id="UP000470772">
    <property type="component" value="Unassembled WGS sequence"/>
</dbReference>
<evidence type="ECO:0000313" key="2">
    <source>
        <dbReference type="Proteomes" id="UP000470772"/>
    </source>
</evidence>
<keyword evidence="2" id="KW-1185">Reference proteome</keyword>
<accession>A0A6A9QWJ7</accession>
<sequence length="66" mass="7750">MSIDDRARNVLKSLNLSDYPCSLERLYAAISLFLSGKITEEGFFKFLGRDTNFERNLIEYLKKLRE</sequence>
<reference evidence="1 2" key="1">
    <citation type="submission" date="2019-10" db="EMBL/GenBank/DDBJ databases">
        <title>Sequencing and Assembly of Multiple Reported Metal-Biooxidizing Members of the Extremely Thermoacidophilic Archaeal Family Sulfolobaceae.</title>
        <authorList>
            <person name="Counts J.A."/>
            <person name="Kelly R.M."/>
        </authorList>
    </citation>
    <scope>NUCLEOTIDE SEQUENCE [LARGE SCALE GENOMIC DNA]</scope>
    <source>
        <strain evidence="1 2">DSM 6482</strain>
    </source>
</reference>
<proteinExistence type="predicted"/>
<organism evidence="1 2">
    <name type="scientific">Sulfuracidifex metallicus DSM 6482 = JCM 9184</name>
    <dbReference type="NCBI Taxonomy" id="523847"/>
    <lineage>
        <taxon>Archaea</taxon>
        <taxon>Thermoproteota</taxon>
        <taxon>Thermoprotei</taxon>
        <taxon>Sulfolobales</taxon>
        <taxon>Sulfolobaceae</taxon>
        <taxon>Sulfuracidifex</taxon>
    </lineage>
</organism>
<dbReference type="RefSeq" id="WP_054838407.1">
    <property type="nucleotide sequence ID" value="NZ_WGGD01000005.1"/>
</dbReference>
<dbReference type="EMBL" id="WGGD01000005">
    <property type="protein sequence ID" value="MUN29412.1"/>
    <property type="molecule type" value="Genomic_DNA"/>
</dbReference>
<gene>
    <name evidence="1" type="ORF">GC250_08175</name>
</gene>
<evidence type="ECO:0000313" key="1">
    <source>
        <dbReference type="EMBL" id="MUN29412.1"/>
    </source>
</evidence>
<name>A0A6A9QWJ7_SULME</name>
<protein>
    <submittedName>
        <fullName evidence="1">Uncharacterized protein</fullName>
    </submittedName>
</protein>